<dbReference type="AlphaFoldDB" id="A0A6U2FAL9"/>
<dbReference type="EMBL" id="HBED01030793">
    <property type="protein sequence ID" value="CAD8316614.1"/>
    <property type="molecule type" value="Transcribed_RNA"/>
</dbReference>
<accession>A0A6U2FAL9</accession>
<evidence type="ECO:0000256" key="1">
    <source>
        <dbReference type="SAM" id="MobiDB-lite"/>
    </source>
</evidence>
<keyword evidence="2" id="KW-0812">Transmembrane</keyword>
<organism evidence="3">
    <name type="scientific">Pseudictyota dubia</name>
    <dbReference type="NCBI Taxonomy" id="2749911"/>
    <lineage>
        <taxon>Eukaryota</taxon>
        <taxon>Sar</taxon>
        <taxon>Stramenopiles</taxon>
        <taxon>Ochrophyta</taxon>
        <taxon>Bacillariophyta</taxon>
        <taxon>Mediophyceae</taxon>
        <taxon>Biddulphiophycidae</taxon>
        <taxon>Eupodiscales</taxon>
        <taxon>Odontellaceae</taxon>
        <taxon>Pseudictyota</taxon>
    </lineage>
</organism>
<evidence type="ECO:0000256" key="2">
    <source>
        <dbReference type="SAM" id="Phobius"/>
    </source>
</evidence>
<feature type="transmembrane region" description="Helical" evidence="2">
    <location>
        <begin position="59"/>
        <end position="77"/>
    </location>
</feature>
<feature type="region of interest" description="Disordered" evidence="1">
    <location>
        <begin position="86"/>
        <end position="131"/>
    </location>
</feature>
<gene>
    <name evidence="3" type="ORF">TDUB1175_LOCUS15405</name>
    <name evidence="4" type="ORF">TDUB1175_LOCUS15407</name>
</gene>
<proteinExistence type="predicted"/>
<name>A0A6U2FAL9_9STRA</name>
<sequence>MITMLSHVCHRSLRTANTLTPYPQRIVVLSLALSNNIHGAESSSGGDGTVDDAVKNKSWIIYTVFIIVILPLLIYCIRFLPGVNSGEGTDNGQSGGSAEHRRDDSFENDGAATVGLSTPRLPSGRPSMQYP</sequence>
<evidence type="ECO:0000313" key="4">
    <source>
        <dbReference type="EMBL" id="CAD8316614.1"/>
    </source>
</evidence>
<reference evidence="3" key="1">
    <citation type="submission" date="2021-01" db="EMBL/GenBank/DDBJ databases">
        <authorList>
            <person name="Corre E."/>
            <person name="Pelletier E."/>
            <person name="Niang G."/>
            <person name="Scheremetjew M."/>
            <person name="Finn R."/>
            <person name="Kale V."/>
            <person name="Holt S."/>
            <person name="Cochrane G."/>
            <person name="Meng A."/>
            <person name="Brown T."/>
            <person name="Cohen L."/>
        </authorList>
    </citation>
    <scope>NUCLEOTIDE SEQUENCE</scope>
    <source>
        <strain evidence="3">CCMP147</strain>
    </source>
</reference>
<protein>
    <submittedName>
        <fullName evidence="3">Uncharacterized protein</fullName>
    </submittedName>
</protein>
<keyword evidence="2" id="KW-0472">Membrane</keyword>
<dbReference type="EMBL" id="HBED01030791">
    <property type="protein sequence ID" value="CAD8316612.1"/>
    <property type="molecule type" value="Transcribed_RNA"/>
</dbReference>
<keyword evidence="2" id="KW-1133">Transmembrane helix</keyword>
<evidence type="ECO:0000313" key="3">
    <source>
        <dbReference type="EMBL" id="CAD8316612.1"/>
    </source>
</evidence>